<keyword evidence="7" id="KW-1185">Reference proteome</keyword>
<accession>A0AAN8YZ26</accession>
<evidence type="ECO:0000256" key="2">
    <source>
        <dbReference type="ARBA" id="ARBA00022692"/>
    </source>
</evidence>
<organism evidence="6 7">
    <name type="scientific">Dillenia turbinata</name>
    <dbReference type="NCBI Taxonomy" id="194707"/>
    <lineage>
        <taxon>Eukaryota</taxon>
        <taxon>Viridiplantae</taxon>
        <taxon>Streptophyta</taxon>
        <taxon>Embryophyta</taxon>
        <taxon>Tracheophyta</taxon>
        <taxon>Spermatophyta</taxon>
        <taxon>Magnoliopsida</taxon>
        <taxon>eudicotyledons</taxon>
        <taxon>Gunneridae</taxon>
        <taxon>Pentapetalae</taxon>
        <taxon>Dilleniales</taxon>
        <taxon>Dilleniaceae</taxon>
        <taxon>Dillenia</taxon>
    </lineage>
</organism>
<dbReference type="AlphaFoldDB" id="A0AAN8YZ26"/>
<dbReference type="GO" id="GO:0016020">
    <property type="term" value="C:membrane"/>
    <property type="evidence" value="ECO:0007669"/>
    <property type="project" value="UniProtKB-SubCell"/>
</dbReference>
<protein>
    <submittedName>
        <fullName evidence="6">Uncharacterized protein</fullName>
    </submittedName>
</protein>
<dbReference type="PANTHER" id="PTHR23510">
    <property type="entry name" value="INNER MEMBRANE TRANSPORT PROTEIN YAJR"/>
    <property type="match status" value="1"/>
</dbReference>
<dbReference type="InterPro" id="IPR051068">
    <property type="entry name" value="MFS_Domain-Containing_Protein"/>
</dbReference>
<evidence type="ECO:0000256" key="3">
    <source>
        <dbReference type="ARBA" id="ARBA00022989"/>
    </source>
</evidence>
<evidence type="ECO:0000313" key="6">
    <source>
        <dbReference type="EMBL" id="KAK6918436.1"/>
    </source>
</evidence>
<keyword evidence="4 5" id="KW-0472">Membrane</keyword>
<comment type="caution">
    <text evidence="6">The sequence shown here is derived from an EMBL/GenBank/DDBJ whole genome shotgun (WGS) entry which is preliminary data.</text>
</comment>
<feature type="transmembrane region" description="Helical" evidence="5">
    <location>
        <begin position="171"/>
        <end position="195"/>
    </location>
</feature>
<gene>
    <name evidence="6" type="ORF">RJ641_016858</name>
</gene>
<evidence type="ECO:0000256" key="5">
    <source>
        <dbReference type="SAM" id="Phobius"/>
    </source>
</evidence>
<evidence type="ECO:0000313" key="7">
    <source>
        <dbReference type="Proteomes" id="UP001370490"/>
    </source>
</evidence>
<dbReference type="PANTHER" id="PTHR23510:SF65">
    <property type="entry name" value="SPX DOMAIN-CONTAINING MEMBRANE PROTEIN OS09G0521800"/>
    <property type="match status" value="1"/>
</dbReference>
<reference evidence="6 7" key="1">
    <citation type="submission" date="2023-12" db="EMBL/GenBank/DDBJ databases">
        <title>A high-quality genome assembly for Dillenia turbinata (Dilleniales).</title>
        <authorList>
            <person name="Chanderbali A."/>
        </authorList>
    </citation>
    <scope>NUCLEOTIDE SEQUENCE [LARGE SCALE GENOMIC DNA]</scope>
    <source>
        <strain evidence="6">LSX21</strain>
        <tissue evidence="6">Leaf</tissue>
    </source>
</reference>
<dbReference type="InterPro" id="IPR036259">
    <property type="entry name" value="MFS_trans_sf"/>
</dbReference>
<evidence type="ECO:0000256" key="1">
    <source>
        <dbReference type="ARBA" id="ARBA00004141"/>
    </source>
</evidence>
<feature type="transmembrane region" description="Helical" evidence="5">
    <location>
        <begin position="310"/>
        <end position="333"/>
    </location>
</feature>
<comment type="subcellular location">
    <subcellularLocation>
        <location evidence="1">Membrane</location>
        <topology evidence="1">Multi-pass membrane protein</topology>
    </subcellularLocation>
</comment>
<dbReference type="Proteomes" id="UP001370490">
    <property type="component" value="Unassembled WGS sequence"/>
</dbReference>
<keyword evidence="2 5" id="KW-0812">Transmembrane</keyword>
<proteinExistence type="predicted"/>
<evidence type="ECO:0000256" key="4">
    <source>
        <dbReference type="ARBA" id="ARBA00023136"/>
    </source>
</evidence>
<name>A0AAN8YZ26_9MAGN</name>
<keyword evidence="3 5" id="KW-1133">Transmembrane helix</keyword>
<dbReference type="SUPFAM" id="SSF103473">
    <property type="entry name" value="MFS general substrate transporter"/>
    <property type="match status" value="1"/>
</dbReference>
<feature type="transmembrane region" description="Helical" evidence="5">
    <location>
        <begin position="202"/>
        <end position="224"/>
    </location>
</feature>
<dbReference type="EMBL" id="JBAMMX010000022">
    <property type="protein sequence ID" value="KAK6918436.1"/>
    <property type="molecule type" value="Genomic_DNA"/>
</dbReference>
<sequence length="337" mass="37356">MLVKIFRLGSARAINRCYISDCVPVKLRMQASAAFVSASALGMASGPAVAFLQETDFKINKFTFNKVILSGWVMATAWFIHLLLLWLYFREPSHDPDQDLAAADTSNRAEHPVHSDISESLLLSLEPQQEDEDEDSECDGEKESPAVSRKPVTSIWLACRLLTPSLKVQQFVYFMLKYVMEALFAGSGVITTYYFSRSTGNVSIFLACLGLTVLPVNVIVGSYMTRFFKERQVLLASEIMCHNVYSALITFVFAEVLEGVNLSLLSRIMSSRLSQGTYNAGLLSTEAGTLARAFADVTLTLVGFMGQDKLLNITLFSSLILCIPSIIGTYFIYNSLY</sequence>
<feature type="transmembrane region" description="Helical" evidence="5">
    <location>
        <begin position="244"/>
        <end position="265"/>
    </location>
</feature>
<feature type="transmembrane region" description="Helical" evidence="5">
    <location>
        <begin position="64"/>
        <end position="89"/>
    </location>
</feature>